<sequence>MTPALHAFLAVFLVSLLSLVGVVTLSRDPDVLRRRLPLLVSLAAGFLVGGAMLHLLPEAEEAFGHHSLEVPLLFLAGFLGFFLLERGLWFHHHADAVRLSEPGGDLHPPGHGLGEDCAEPHPVVWMNLVGDGAHNLIDGMAIGAAFLIDPAAGVATTVAIALHEIPQEIGDFAVLVHGGLSVRKALTFNVLSAFVAFAGVAIALVVGQRVEGFSAALLPVTAGSFVYIAAANLIPEIHRHRDRSRALAQAMYLFGGVGITLLLRLYMHRH</sequence>
<evidence type="ECO:0000256" key="4">
    <source>
        <dbReference type="ARBA" id="ARBA00023136"/>
    </source>
</evidence>
<dbReference type="PANTHER" id="PTHR16950">
    <property type="entry name" value="ZINC TRANSPORTER SLC39A7 HISTIDINE-RICH MEMBRANE PROTEIN KE4"/>
    <property type="match status" value="1"/>
</dbReference>
<name>A0ABU9EA74_9BACT</name>
<accession>A0ABU9EA74</accession>
<feature type="transmembrane region" description="Helical" evidence="5">
    <location>
        <begin position="63"/>
        <end position="84"/>
    </location>
</feature>
<gene>
    <name evidence="6" type="ORF">WI372_10750</name>
</gene>
<evidence type="ECO:0000313" key="6">
    <source>
        <dbReference type="EMBL" id="MEK9501456.1"/>
    </source>
</evidence>
<proteinExistence type="predicted"/>
<reference evidence="6 7" key="1">
    <citation type="submission" date="2024-02" db="EMBL/GenBank/DDBJ databases">
        <title>A novel Gemmatimonadota bacterium.</title>
        <authorList>
            <person name="Du Z.-J."/>
            <person name="Ye Y.-Q."/>
        </authorList>
    </citation>
    <scope>NUCLEOTIDE SEQUENCE [LARGE SCALE GENOMIC DNA]</scope>
    <source>
        <strain evidence="6 7">DH-20</strain>
    </source>
</reference>
<dbReference type="InterPro" id="IPR003689">
    <property type="entry name" value="ZIP"/>
</dbReference>
<evidence type="ECO:0000256" key="2">
    <source>
        <dbReference type="ARBA" id="ARBA00022692"/>
    </source>
</evidence>
<organism evidence="6 7">
    <name type="scientific">Gaopeijia maritima</name>
    <dbReference type="NCBI Taxonomy" id="3119007"/>
    <lineage>
        <taxon>Bacteria</taxon>
        <taxon>Pseudomonadati</taxon>
        <taxon>Gemmatimonadota</taxon>
        <taxon>Longimicrobiia</taxon>
        <taxon>Gaopeijiales</taxon>
        <taxon>Gaopeijiaceae</taxon>
        <taxon>Gaopeijia</taxon>
    </lineage>
</organism>
<comment type="caution">
    <text evidence="6">The sequence shown here is derived from an EMBL/GenBank/DDBJ whole genome shotgun (WGS) entry which is preliminary data.</text>
</comment>
<feature type="transmembrane region" description="Helical" evidence="5">
    <location>
        <begin position="6"/>
        <end position="26"/>
    </location>
</feature>
<dbReference type="Pfam" id="PF02535">
    <property type="entry name" value="Zip"/>
    <property type="match status" value="1"/>
</dbReference>
<keyword evidence="3 5" id="KW-1133">Transmembrane helix</keyword>
<evidence type="ECO:0000256" key="3">
    <source>
        <dbReference type="ARBA" id="ARBA00022989"/>
    </source>
</evidence>
<keyword evidence="7" id="KW-1185">Reference proteome</keyword>
<feature type="transmembrane region" description="Helical" evidence="5">
    <location>
        <begin position="213"/>
        <end position="234"/>
    </location>
</feature>
<feature type="transmembrane region" description="Helical" evidence="5">
    <location>
        <begin position="246"/>
        <end position="267"/>
    </location>
</feature>
<dbReference type="Proteomes" id="UP001484239">
    <property type="component" value="Unassembled WGS sequence"/>
</dbReference>
<protein>
    <submittedName>
        <fullName evidence="6">ZIP family metal transporter</fullName>
    </submittedName>
</protein>
<evidence type="ECO:0000256" key="1">
    <source>
        <dbReference type="ARBA" id="ARBA00004141"/>
    </source>
</evidence>
<feature type="transmembrane region" description="Helical" evidence="5">
    <location>
        <begin position="38"/>
        <end position="57"/>
    </location>
</feature>
<feature type="transmembrane region" description="Helical" evidence="5">
    <location>
        <begin position="186"/>
        <end position="207"/>
    </location>
</feature>
<dbReference type="RefSeq" id="WP_405275702.1">
    <property type="nucleotide sequence ID" value="NZ_CP144380.1"/>
</dbReference>
<comment type="subcellular location">
    <subcellularLocation>
        <location evidence="1">Membrane</location>
        <topology evidence="1">Multi-pass membrane protein</topology>
    </subcellularLocation>
</comment>
<evidence type="ECO:0000313" key="7">
    <source>
        <dbReference type="Proteomes" id="UP001484239"/>
    </source>
</evidence>
<keyword evidence="4 5" id="KW-0472">Membrane</keyword>
<dbReference type="PANTHER" id="PTHR16950:SF16">
    <property type="entry name" value="ZINC TRANSPORTER ZIP13"/>
    <property type="match status" value="1"/>
</dbReference>
<dbReference type="EMBL" id="JBBHLI010000005">
    <property type="protein sequence ID" value="MEK9501456.1"/>
    <property type="molecule type" value="Genomic_DNA"/>
</dbReference>
<keyword evidence="2 5" id="KW-0812">Transmembrane</keyword>
<evidence type="ECO:0000256" key="5">
    <source>
        <dbReference type="SAM" id="Phobius"/>
    </source>
</evidence>